<evidence type="ECO:0000313" key="1">
    <source>
        <dbReference type="EMBL" id="MPN39565.1"/>
    </source>
</evidence>
<protein>
    <submittedName>
        <fullName evidence="1">Uncharacterized protein</fullName>
    </submittedName>
</protein>
<dbReference type="AlphaFoldDB" id="A0A645HKL3"/>
<gene>
    <name evidence="1" type="ORF">SDC9_187093</name>
</gene>
<dbReference type="EMBL" id="VSSQ01095449">
    <property type="protein sequence ID" value="MPN39565.1"/>
    <property type="molecule type" value="Genomic_DNA"/>
</dbReference>
<organism evidence="1">
    <name type="scientific">bioreactor metagenome</name>
    <dbReference type="NCBI Taxonomy" id="1076179"/>
    <lineage>
        <taxon>unclassified sequences</taxon>
        <taxon>metagenomes</taxon>
        <taxon>ecological metagenomes</taxon>
    </lineage>
</organism>
<comment type="caution">
    <text evidence="1">The sequence shown here is derived from an EMBL/GenBank/DDBJ whole genome shotgun (WGS) entry which is preliminary data.</text>
</comment>
<reference evidence="1" key="1">
    <citation type="submission" date="2019-08" db="EMBL/GenBank/DDBJ databases">
        <authorList>
            <person name="Kucharzyk K."/>
            <person name="Murdoch R.W."/>
            <person name="Higgins S."/>
            <person name="Loffler F."/>
        </authorList>
    </citation>
    <scope>NUCLEOTIDE SEQUENCE</scope>
</reference>
<proteinExistence type="predicted"/>
<accession>A0A645HKL3</accession>
<sequence>MGLLKQLLNESCLQYLAPDRHPFAQVIENLPVHGLALRGSSKTQHIGSICKRGIIGRQVIDAEVFHRDQFELLKIRVGVAPSTALIEPDPVREHLAESRFGLL</sequence>
<name>A0A645HKL3_9ZZZZ</name>